<keyword evidence="4" id="KW-0325">Glycoprotein</keyword>
<dbReference type="EMBL" id="CP025958">
    <property type="protein sequence ID" value="AWM39278.1"/>
    <property type="molecule type" value="Genomic_DNA"/>
</dbReference>
<dbReference type="GO" id="GO:0007154">
    <property type="term" value="P:cell communication"/>
    <property type="evidence" value="ECO:0007669"/>
    <property type="project" value="InterPro"/>
</dbReference>
<dbReference type="GO" id="GO:0016020">
    <property type="term" value="C:membrane"/>
    <property type="evidence" value="ECO:0007669"/>
    <property type="project" value="InterPro"/>
</dbReference>
<dbReference type="InterPro" id="IPR003644">
    <property type="entry name" value="Calx_beta"/>
</dbReference>
<keyword evidence="3" id="KW-0106">Calcium</keyword>
<evidence type="ECO:0000256" key="1">
    <source>
        <dbReference type="ARBA" id="ARBA00022729"/>
    </source>
</evidence>
<dbReference type="SMART" id="SM00237">
    <property type="entry name" value="Calx_beta"/>
    <property type="match status" value="1"/>
</dbReference>
<dbReference type="Gene3D" id="2.60.40.2030">
    <property type="match status" value="1"/>
</dbReference>
<accession>A0A2Z3H0M6</accession>
<gene>
    <name evidence="6" type="ORF">C1280_21340</name>
</gene>
<evidence type="ECO:0000256" key="3">
    <source>
        <dbReference type="ARBA" id="ARBA00022837"/>
    </source>
</evidence>
<keyword evidence="2" id="KW-0677">Repeat</keyword>
<protein>
    <recommendedName>
        <fullName evidence="5">Calx-beta domain-containing protein</fullName>
    </recommendedName>
</protein>
<dbReference type="Gene3D" id="2.130.10.130">
    <property type="entry name" value="Integrin alpha, N-terminal"/>
    <property type="match status" value="2"/>
</dbReference>
<dbReference type="KEGG" id="gog:C1280_21340"/>
<dbReference type="InterPro" id="IPR028994">
    <property type="entry name" value="Integrin_alpha_N"/>
</dbReference>
<reference evidence="6 7" key="1">
    <citation type="submission" date="2018-01" db="EMBL/GenBank/DDBJ databases">
        <title>G. obscuriglobus.</title>
        <authorList>
            <person name="Franke J."/>
            <person name="Blomberg W."/>
            <person name="Selmecki A."/>
        </authorList>
    </citation>
    <scope>NUCLEOTIDE SEQUENCE [LARGE SCALE GENOMIC DNA]</scope>
    <source>
        <strain evidence="6 7">DSM 5831</strain>
    </source>
</reference>
<dbReference type="Pfam" id="PF01839">
    <property type="entry name" value="FG-GAP"/>
    <property type="match status" value="1"/>
</dbReference>
<evidence type="ECO:0000313" key="7">
    <source>
        <dbReference type="Proteomes" id="UP000245802"/>
    </source>
</evidence>
<dbReference type="AlphaFoldDB" id="A0A2Z3H0M6"/>
<dbReference type="InterPro" id="IPR038081">
    <property type="entry name" value="CalX-like_sf"/>
</dbReference>
<dbReference type="PANTHER" id="PTHR44103:SF1">
    <property type="entry name" value="PROPROTEIN CONVERTASE P"/>
    <property type="match status" value="1"/>
</dbReference>
<evidence type="ECO:0000256" key="4">
    <source>
        <dbReference type="ARBA" id="ARBA00023180"/>
    </source>
</evidence>
<organism evidence="6 7">
    <name type="scientific">Gemmata obscuriglobus</name>
    <dbReference type="NCBI Taxonomy" id="114"/>
    <lineage>
        <taxon>Bacteria</taxon>
        <taxon>Pseudomonadati</taxon>
        <taxon>Planctomycetota</taxon>
        <taxon>Planctomycetia</taxon>
        <taxon>Gemmatales</taxon>
        <taxon>Gemmataceae</taxon>
        <taxon>Gemmata</taxon>
    </lineage>
</organism>
<dbReference type="SUPFAM" id="SSF141072">
    <property type="entry name" value="CalX-like"/>
    <property type="match status" value="1"/>
</dbReference>
<dbReference type="SMART" id="SM00191">
    <property type="entry name" value="Int_alpha"/>
    <property type="match status" value="2"/>
</dbReference>
<name>A0A2Z3H0M6_9BACT</name>
<keyword evidence="1" id="KW-0732">Signal</keyword>
<dbReference type="Proteomes" id="UP000245802">
    <property type="component" value="Chromosome"/>
</dbReference>
<evidence type="ECO:0000256" key="2">
    <source>
        <dbReference type="ARBA" id="ARBA00022737"/>
    </source>
</evidence>
<dbReference type="Pfam" id="PF03160">
    <property type="entry name" value="Calx-beta"/>
    <property type="match status" value="1"/>
</dbReference>
<keyword evidence="7" id="KW-1185">Reference proteome</keyword>
<feature type="domain" description="Calx-beta" evidence="5">
    <location>
        <begin position="18"/>
        <end position="114"/>
    </location>
</feature>
<dbReference type="PANTHER" id="PTHR44103">
    <property type="entry name" value="PROPROTEIN CONVERTASE P"/>
    <property type="match status" value="1"/>
</dbReference>
<evidence type="ECO:0000313" key="6">
    <source>
        <dbReference type="EMBL" id="AWM39278.1"/>
    </source>
</evidence>
<dbReference type="Pfam" id="PF13517">
    <property type="entry name" value="FG-GAP_3"/>
    <property type="match status" value="1"/>
</dbReference>
<dbReference type="SUPFAM" id="SSF69318">
    <property type="entry name" value="Integrin alpha N-terminal domain"/>
    <property type="match status" value="1"/>
</dbReference>
<dbReference type="OrthoDB" id="281943at2"/>
<dbReference type="RefSeq" id="WP_010049031.1">
    <property type="nucleotide sequence ID" value="NZ_CP025958.1"/>
</dbReference>
<dbReference type="InterPro" id="IPR013519">
    <property type="entry name" value="Int_alpha_beta-p"/>
</dbReference>
<proteinExistence type="predicted"/>
<evidence type="ECO:0000259" key="5">
    <source>
        <dbReference type="SMART" id="SM00237"/>
    </source>
</evidence>
<sequence length="435" mass="43730">MSFLPSPLRARLNCEPFEDRTVPAAGVMEISFAGNAFETPGAAVNVTVIRTDGSDGIVSATLTATGGTATSGTDFAAGPFTVTFAPGEVTKVVTVPVTDDTRKEPTETATFTLSNPTGGATLGTSVSATATIFDDDGTLVASAQPPSQFASPQQTTVNISAANASEILPTGFRSSFVPFAGFNGTLSVALGDINRDGIRDVIVGASVNGHVKVLDGATGAELRSFLAYPGYPGAVRVAAGDVNGDGVADIITGADINAHVKVFDGATGAELRSFLAYPGFPGAVDVAAADVTGDGVADIITGAGINGHVKVFDGKTNAEVRSFLAYSGYTGPALVAAGDVNGDGFADIITGAPAAGHIKVFDGKTNAESLSFLDTRTTPTVAFVALAAVDADGDGLADIIAGESSIYGSYNGRTGVKLPISGSIDRLNTNFVSVG</sequence>
<dbReference type="InterPro" id="IPR013517">
    <property type="entry name" value="FG-GAP"/>
</dbReference>